<feature type="compositionally biased region" description="Pro residues" evidence="1">
    <location>
        <begin position="1"/>
        <end position="12"/>
    </location>
</feature>
<evidence type="ECO:0000313" key="2">
    <source>
        <dbReference type="EMBL" id="KAK2087776.1"/>
    </source>
</evidence>
<feature type="region of interest" description="Disordered" evidence="1">
    <location>
        <begin position="198"/>
        <end position="245"/>
    </location>
</feature>
<feature type="compositionally biased region" description="Pro residues" evidence="1">
    <location>
        <begin position="109"/>
        <end position="122"/>
    </location>
</feature>
<accession>A0ABQ9TSM3</accession>
<feature type="compositionally biased region" description="Gly residues" evidence="1">
    <location>
        <begin position="54"/>
        <end position="64"/>
    </location>
</feature>
<feature type="region of interest" description="Disordered" evidence="1">
    <location>
        <begin position="1"/>
        <end position="154"/>
    </location>
</feature>
<dbReference type="Proteomes" id="UP001266305">
    <property type="component" value="Unassembled WGS sequence"/>
</dbReference>
<feature type="compositionally biased region" description="Basic and acidic residues" evidence="1">
    <location>
        <begin position="37"/>
        <end position="48"/>
    </location>
</feature>
<evidence type="ECO:0000256" key="1">
    <source>
        <dbReference type="SAM" id="MobiDB-lite"/>
    </source>
</evidence>
<protein>
    <submittedName>
        <fullName evidence="2">Uncharacterized protein</fullName>
    </submittedName>
</protein>
<sequence>MPPASPPSPSPAPARGSRRSRAPRVTRRSWAGGARAGEPRAEGRDWRKLHPSGGAAGGRPGGTRGAPEAGPRPCLFPSRETKARGRGGDRSQLGARWTWTPRDPAPGRVAPPCPPRSPPAPSPHRAVPVTRGTGDTSRQSPRPATLAPPGPPEHQFHFIALAGWDLTVPGALTPPQGPEAWHALAQSQDHPVAFPHSGVGSMKQSHSSKGHGPHQGIGKRTSWRQTQPSVPHQGPGSGVPAWTLPRPLPLQVCRAGYWDSKV</sequence>
<reference evidence="2 3" key="1">
    <citation type="submission" date="2023-05" db="EMBL/GenBank/DDBJ databases">
        <title>B98-5 Cell Line De Novo Hybrid Assembly: An Optical Mapping Approach.</title>
        <authorList>
            <person name="Kananen K."/>
            <person name="Auerbach J.A."/>
            <person name="Kautto E."/>
            <person name="Blachly J.S."/>
        </authorList>
    </citation>
    <scope>NUCLEOTIDE SEQUENCE [LARGE SCALE GENOMIC DNA]</scope>
    <source>
        <strain evidence="2">B95-8</strain>
        <tissue evidence="2">Cell line</tissue>
    </source>
</reference>
<gene>
    <name evidence="2" type="ORF">P7K49_033683</name>
</gene>
<organism evidence="2 3">
    <name type="scientific">Saguinus oedipus</name>
    <name type="common">Cotton-top tamarin</name>
    <name type="synonym">Oedipomidas oedipus</name>
    <dbReference type="NCBI Taxonomy" id="9490"/>
    <lineage>
        <taxon>Eukaryota</taxon>
        <taxon>Metazoa</taxon>
        <taxon>Chordata</taxon>
        <taxon>Craniata</taxon>
        <taxon>Vertebrata</taxon>
        <taxon>Euteleostomi</taxon>
        <taxon>Mammalia</taxon>
        <taxon>Eutheria</taxon>
        <taxon>Euarchontoglires</taxon>
        <taxon>Primates</taxon>
        <taxon>Haplorrhini</taxon>
        <taxon>Platyrrhini</taxon>
        <taxon>Cebidae</taxon>
        <taxon>Callitrichinae</taxon>
        <taxon>Saguinus</taxon>
    </lineage>
</organism>
<proteinExistence type="predicted"/>
<feature type="compositionally biased region" description="Basic and acidic residues" evidence="1">
    <location>
        <begin position="79"/>
        <end position="89"/>
    </location>
</feature>
<dbReference type="EMBL" id="JASSZA010000019">
    <property type="protein sequence ID" value="KAK2087776.1"/>
    <property type="molecule type" value="Genomic_DNA"/>
</dbReference>
<name>A0ABQ9TSM3_SAGOE</name>
<feature type="compositionally biased region" description="Basic residues" evidence="1">
    <location>
        <begin position="16"/>
        <end position="27"/>
    </location>
</feature>
<keyword evidence="3" id="KW-1185">Reference proteome</keyword>
<comment type="caution">
    <text evidence="2">The sequence shown here is derived from an EMBL/GenBank/DDBJ whole genome shotgun (WGS) entry which is preliminary data.</text>
</comment>
<evidence type="ECO:0000313" key="3">
    <source>
        <dbReference type="Proteomes" id="UP001266305"/>
    </source>
</evidence>